<protein>
    <submittedName>
        <fullName evidence="1">Uncharacterized protein</fullName>
    </submittedName>
</protein>
<dbReference type="HOGENOM" id="CLU_2272649_0_0_11"/>
<evidence type="ECO:0000313" key="2">
    <source>
        <dbReference type="Proteomes" id="UP000001473"/>
    </source>
</evidence>
<accession>C4LGM7</accession>
<evidence type="ECO:0000313" key="1">
    <source>
        <dbReference type="EMBL" id="ACR16982.1"/>
    </source>
</evidence>
<keyword evidence="2" id="KW-1185">Reference proteome</keyword>
<sequence length="102" mass="11444">MRAYMSGQIVSQNNDDGPCHRRIQHDTFSTSISFPYVVVAPSVVDKDHHTWRKVMGADTNPNAYQPLDPPNDPYPAFHWITEIGPYLVEAANSMIGFALGRL</sequence>
<gene>
    <name evidence="1" type="ordered locus">ckrop_0190</name>
</gene>
<dbReference type="EMBL" id="CP001620">
    <property type="protein sequence ID" value="ACR16982.1"/>
    <property type="molecule type" value="Genomic_DNA"/>
</dbReference>
<reference evidence="1 2" key="1">
    <citation type="journal article" date="2008" name="J. Biotechnol.">
        <title>Ultrafast pyrosequencing of Corynebacterium kroppenstedtii DSM44385 revealed insights into the physiology of a lipophilic corynebacterium that lacks mycolic acids.</title>
        <authorList>
            <person name="Tauch A."/>
            <person name="Schneider J."/>
            <person name="Szczepanowski R."/>
            <person name="Tilker A."/>
            <person name="Viehoever P."/>
            <person name="Gartemann K.-H."/>
            <person name="Arnold W."/>
            <person name="Blom J."/>
            <person name="Brinkrolf K."/>
            <person name="Brune I."/>
            <person name="Goetker S."/>
            <person name="Weisshaar B."/>
            <person name="Goesmann A."/>
            <person name="Droege M."/>
            <person name="Puehler A."/>
        </authorList>
    </citation>
    <scope>NUCLEOTIDE SEQUENCE [LARGE SCALE GENOMIC DNA]</scope>
    <source>
        <strain evidence="2">DSM 44385 / JCM 11950 / CIP 105744 / CCUG 35717</strain>
    </source>
</reference>
<dbReference type="Proteomes" id="UP000001473">
    <property type="component" value="Chromosome"/>
</dbReference>
<organism evidence="1 2">
    <name type="scientific">Corynebacterium kroppenstedtii (strain DSM 44385 / JCM 11950 / CIP 105744 / CCUG 35717)</name>
    <dbReference type="NCBI Taxonomy" id="645127"/>
    <lineage>
        <taxon>Bacteria</taxon>
        <taxon>Bacillati</taxon>
        <taxon>Actinomycetota</taxon>
        <taxon>Actinomycetes</taxon>
        <taxon>Mycobacteriales</taxon>
        <taxon>Corynebacteriaceae</taxon>
        <taxon>Corynebacterium</taxon>
    </lineage>
</organism>
<dbReference type="AlphaFoldDB" id="C4LGM7"/>
<dbReference type="eggNOG" id="ENOG5031MTG">
    <property type="taxonomic scope" value="Bacteria"/>
</dbReference>
<proteinExistence type="predicted"/>
<dbReference type="STRING" id="645127.ckrop_0190"/>
<name>C4LGM7_CORK4</name>
<dbReference type="KEGG" id="ckp:ckrop_0190"/>